<accession>A0A6J5MSA2</accession>
<dbReference type="EMBL" id="LR796534">
    <property type="protein sequence ID" value="CAB4150045.1"/>
    <property type="molecule type" value="Genomic_DNA"/>
</dbReference>
<name>A0A6J5MSA2_9CAUD</name>
<evidence type="ECO:0000313" key="1">
    <source>
        <dbReference type="EMBL" id="CAB4150045.1"/>
    </source>
</evidence>
<sequence>MCPPAIVALALTAAGSAAQAAGARRAAKAMAGARTAESIRQKGFQDEANAVVEDSLNKSGKDATDKGMADAAAERAAASDAAVADVRAPIEATGANLAGDQTVNAVMASEGDVAANKNLGYATQQGRAKSNLLSFNDVTFQNAINNIKAGQKLNTTGNFMRGSSNVLPIELEAASNKGEGLKTFGNLLSTAGTIVGMGAGAGWWDKAAPELGTSLMGEAGKITAPIAAEPGKILNLSGAQPSLLQLPGASVPSLSQRLFDIKYRNLLNPSAFNLSGGPITPFKL</sequence>
<gene>
    <name evidence="1" type="ORF">UFOVP549_31</name>
</gene>
<proteinExistence type="predicted"/>
<protein>
    <submittedName>
        <fullName evidence="1">Uncharacterized protein</fullName>
    </submittedName>
</protein>
<organism evidence="1">
    <name type="scientific">uncultured Caudovirales phage</name>
    <dbReference type="NCBI Taxonomy" id="2100421"/>
    <lineage>
        <taxon>Viruses</taxon>
        <taxon>Duplodnaviria</taxon>
        <taxon>Heunggongvirae</taxon>
        <taxon>Uroviricota</taxon>
        <taxon>Caudoviricetes</taxon>
        <taxon>Peduoviridae</taxon>
        <taxon>Maltschvirus</taxon>
        <taxon>Maltschvirus maltsch</taxon>
    </lineage>
</organism>
<reference evidence="1" key="1">
    <citation type="submission" date="2020-04" db="EMBL/GenBank/DDBJ databases">
        <authorList>
            <person name="Chiriac C."/>
            <person name="Salcher M."/>
            <person name="Ghai R."/>
            <person name="Kavagutti S V."/>
        </authorList>
    </citation>
    <scope>NUCLEOTIDE SEQUENCE</scope>
</reference>